<dbReference type="AlphaFoldDB" id="A0A843YW69"/>
<dbReference type="RefSeq" id="WP_153235509.1">
    <property type="nucleotide sequence ID" value="NZ_WINI01000007.1"/>
</dbReference>
<evidence type="ECO:0000313" key="1">
    <source>
        <dbReference type="EMBL" id="MQR01933.1"/>
    </source>
</evidence>
<organism evidence="1 2">
    <name type="scientific">Glaciimonas soli</name>
    <dbReference type="NCBI Taxonomy" id="2590999"/>
    <lineage>
        <taxon>Bacteria</taxon>
        <taxon>Pseudomonadati</taxon>
        <taxon>Pseudomonadota</taxon>
        <taxon>Betaproteobacteria</taxon>
        <taxon>Burkholderiales</taxon>
        <taxon>Oxalobacteraceae</taxon>
        <taxon>Glaciimonas</taxon>
    </lineage>
</organism>
<dbReference type="Proteomes" id="UP000451565">
    <property type="component" value="Unassembled WGS sequence"/>
</dbReference>
<evidence type="ECO:0000313" key="2">
    <source>
        <dbReference type="Proteomes" id="UP000451565"/>
    </source>
</evidence>
<gene>
    <name evidence="1" type="ORF">GEV47_14740</name>
</gene>
<comment type="caution">
    <text evidence="1">The sequence shown here is derived from an EMBL/GenBank/DDBJ whole genome shotgun (WGS) entry which is preliminary data.</text>
</comment>
<proteinExistence type="predicted"/>
<keyword evidence="2" id="KW-1185">Reference proteome</keyword>
<sequence length="114" mass="12286">MLVILLMLVFLPLQVFAGGVESHLKTAEFPALQLLQLNPDYQDSLGSSEDSAKIDLVDLLTDAHAAEAADHADEAIPALVFHFTPHTTSIAPARNNDLAREPPFLPLLAPPPRA</sequence>
<reference evidence="1 2" key="1">
    <citation type="submission" date="2019-10" db="EMBL/GenBank/DDBJ databases">
        <title>Glaciimonas soli sp. nov., a psychrophilic bacterium isolated from the forest soil of a high elevation mountain in Taiwan.</title>
        <authorList>
            <person name="Wang L.-T."/>
            <person name="Shieh W.Y."/>
        </authorList>
    </citation>
    <scope>NUCLEOTIDE SEQUENCE [LARGE SCALE GENOMIC DNA]</scope>
    <source>
        <strain evidence="1 2">GS1</strain>
    </source>
</reference>
<accession>A0A843YW69</accession>
<name>A0A843YW69_9BURK</name>
<dbReference type="EMBL" id="WINI01000007">
    <property type="protein sequence ID" value="MQR01933.1"/>
    <property type="molecule type" value="Genomic_DNA"/>
</dbReference>
<protein>
    <submittedName>
        <fullName evidence="1">Uncharacterized protein</fullName>
    </submittedName>
</protein>